<sequence>MASIKRVIPLLNRVLIQKLEAPKTTAGGIFLPDTKEQDLTMGKVIATGPGEKNIDGQLRKCLVNEGQTVLLPSYGGQVVFVNEEKLYIYRDTELVGIIN</sequence>
<dbReference type="GO" id="GO:0005524">
    <property type="term" value="F:ATP binding"/>
    <property type="evidence" value="ECO:0007669"/>
    <property type="project" value="InterPro"/>
</dbReference>
<dbReference type="Gene3D" id="2.30.33.40">
    <property type="entry name" value="GroES chaperonin"/>
    <property type="match status" value="1"/>
</dbReference>
<dbReference type="InterPro" id="IPR018369">
    <property type="entry name" value="Chaprnonin_Cpn10_CS"/>
</dbReference>
<protein>
    <recommendedName>
        <fullName evidence="4">20 kDa chaperonin, chloroplastic</fullName>
    </recommendedName>
    <alternativeName>
        <fullName evidence="3">Chaperonin 10</fullName>
    </alternativeName>
    <alternativeName>
        <fullName evidence="5">Protein Cpn21</fullName>
    </alternativeName>
</protein>
<dbReference type="PROSITE" id="PS00681">
    <property type="entry name" value="CHAPERONINS_CPN10"/>
    <property type="match status" value="1"/>
</dbReference>
<dbReference type="PRINTS" id="PR00297">
    <property type="entry name" value="CHAPERONIN10"/>
</dbReference>
<organism evidence="7 8">
    <name type="scientific">Blepharisma stoltei</name>
    <dbReference type="NCBI Taxonomy" id="1481888"/>
    <lineage>
        <taxon>Eukaryota</taxon>
        <taxon>Sar</taxon>
        <taxon>Alveolata</taxon>
        <taxon>Ciliophora</taxon>
        <taxon>Postciliodesmatophora</taxon>
        <taxon>Heterotrichea</taxon>
        <taxon>Heterotrichida</taxon>
        <taxon>Blepharismidae</taxon>
        <taxon>Blepharisma</taxon>
    </lineage>
</organism>
<keyword evidence="2 6" id="KW-0143">Chaperone</keyword>
<dbReference type="GO" id="GO:0005739">
    <property type="term" value="C:mitochondrion"/>
    <property type="evidence" value="ECO:0007669"/>
    <property type="project" value="TreeGrafter"/>
</dbReference>
<dbReference type="GO" id="GO:0046872">
    <property type="term" value="F:metal ion binding"/>
    <property type="evidence" value="ECO:0007669"/>
    <property type="project" value="TreeGrafter"/>
</dbReference>
<evidence type="ECO:0000256" key="6">
    <source>
        <dbReference type="RuleBase" id="RU003479"/>
    </source>
</evidence>
<dbReference type="SMART" id="SM00883">
    <property type="entry name" value="Cpn10"/>
    <property type="match status" value="1"/>
</dbReference>
<dbReference type="PANTHER" id="PTHR10772:SF0">
    <property type="entry name" value="10 KDA HEAT SHOCK PROTEIN, MITOCHONDRIAL"/>
    <property type="match status" value="1"/>
</dbReference>
<comment type="similarity">
    <text evidence="1 6">Belongs to the GroES chaperonin family.</text>
</comment>
<name>A0AAU9JZE7_9CILI</name>
<evidence type="ECO:0000313" key="8">
    <source>
        <dbReference type="Proteomes" id="UP001162131"/>
    </source>
</evidence>
<evidence type="ECO:0000256" key="2">
    <source>
        <dbReference type="ARBA" id="ARBA00023186"/>
    </source>
</evidence>
<dbReference type="GO" id="GO:0051082">
    <property type="term" value="F:unfolded protein binding"/>
    <property type="evidence" value="ECO:0007669"/>
    <property type="project" value="TreeGrafter"/>
</dbReference>
<dbReference type="SUPFAM" id="SSF50129">
    <property type="entry name" value="GroES-like"/>
    <property type="match status" value="1"/>
</dbReference>
<accession>A0AAU9JZE7</accession>
<dbReference type="CDD" id="cd00320">
    <property type="entry name" value="cpn10"/>
    <property type="match status" value="1"/>
</dbReference>
<dbReference type="Proteomes" id="UP001162131">
    <property type="component" value="Unassembled WGS sequence"/>
</dbReference>
<dbReference type="FunFam" id="2.30.33.40:FF:000001">
    <property type="entry name" value="10 kDa chaperonin"/>
    <property type="match status" value="1"/>
</dbReference>
<evidence type="ECO:0000256" key="4">
    <source>
        <dbReference type="ARBA" id="ARBA00073031"/>
    </source>
</evidence>
<dbReference type="EMBL" id="CAJZBQ010000042">
    <property type="protein sequence ID" value="CAG9327093.1"/>
    <property type="molecule type" value="Genomic_DNA"/>
</dbReference>
<dbReference type="GO" id="GO:0051087">
    <property type="term" value="F:protein-folding chaperone binding"/>
    <property type="evidence" value="ECO:0007669"/>
    <property type="project" value="TreeGrafter"/>
</dbReference>
<dbReference type="InterPro" id="IPR020818">
    <property type="entry name" value="Chaperonin_GroES"/>
</dbReference>
<gene>
    <name evidence="7" type="ORF">BSTOLATCC_MIC43090</name>
</gene>
<dbReference type="Pfam" id="PF00166">
    <property type="entry name" value="Cpn10"/>
    <property type="match status" value="1"/>
</dbReference>
<keyword evidence="8" id="KW-1185">Reference proteome</keyword>
<proteinExistence type="inferred from homology"/>
<dbReference type="InterPro" id="IPR037124">
    <property type="entry name" value="Chaperonin_GroES_sf"/>
</dbReference>
<evidence type="ECO:0000256" key="3">
    <source>
        <dbReference type="ARBA" id="ARBA00031971"/>
    </source>
</evidence>
<reference evidence="7" key="1">
    <citation type="submission" date="2021-09" db="EMBL/GenBank/DDBJ databases">
        <authorList>
            <consortium name="AG Swart"/>
            <person name="Singh M."/>
            <person name="Singh A."/>
            <person name="Seah K."/>
            <person name="Emmerich C."/>
        </authorList>
    </citation>
    <scope>NUCLEOTIDE SEQUENCE</scope>
    <source>
        <strain evidence="7">ATCC30299</strain>
    </source>
</reference>
<dbReference type="PANTHER" id="PTHR10772">
    <property type="entry name" value="10 KDA HEAT SHOCK PROTEIN"/>
    <property type="match status" value="1"/>
</dbReference>
<comment type="caution">
    <text evidence="7">The sequence shown here is derived from an EMBL/GenBank/DDBJ whole genome shotgun (WGS) entry which is preliminary data.</text>
</comment>
<evidence type="ECO:0000256" key="5">
    <source>
        <dbReference type="ARBA" id="ARBA00079398"/>
    </source>
</evidence>
<dbReference type="GO" id="GO:0044183">
    <property type="term" value="F:protein folding chaperone"/>
    <property type="evidence" value="ECO:0007669"/>
    <property type="project" value="InterPro"/>
</dbReference>
<dbReference type="InterPro" id="IPR011032">
    <property type="entry name" value="GroES-like_sf"/>
</dbReference>
<evidence type="ECO:0000256" key="1">
    <source>
        <dbReference type="ARBA" id="ARBA00006975"/>
    </source>
</evidence>
<dbReference type="AlphaFoldDB" id="A0AAU9JZE7"/>
<evidence type="ECO:0000313" key="7">
    <source>
        <dbReference type="EMBL" id="CAG9327093.1"/>
    </source>
</evidence>